<dbReference type="Pfam" id="PF12675">
    <property type="entry name" value="DUF3795"/>
    <property type="match status" value="1"/>
</dbReference>
<organism evidence="1">
    <name type="scientific">bioreactor metagenome</name>
    <dbReference type="NCBI Taxonomy" id="1076179"/>
    <lineage>
        <taxon>unclassified sequences</taxon>
        <taxon>metagenomes</taxon>
        <taxon>ecological metagenomes</taxon>
    </lineage>
</organism>
<comment type="caution">
    <text evidence="1">The sequence shown here is derived from an EMBL/GenBank/DDBJ whole genome shotgun (WGS) entry which is preliminary data.</text>
</comment>
<protein>
    <recommendedName>
        <fullName evidence="2">DUF3795 domain-containing protein</fullName>
    </recommendedName>
</protein>
<evidence type="ECO:0000313" key="1">
    <source>
        <dbReference type="EMBL" id="MPM08309.1"/>
    </source>
</evidence>
<gene>
    <name evidence="1" type="ORF">SDC9_54621</name>
</gene>
<name>A0A644WWY4_9ZZZZ</name>
<dbReference type="AlphaFoldDB" id="A0A644WWY4"/>
<proteinExistence type="predicted"/>
<accession>A0A644WWY4</accession>
<evidence type="ECO:0008006" key="2">
    <source>
        <dbReference type="Google" id="ProtNLM"/>
    </source>
</evidence>
<dbReference type="InterPro" id="IPR024227">
    <property type="entry name" value="DUF3795"/>
</dbReference>
<dbReference type="EMBL" id="VSSQ01001436">
    <property type="protein sequence ID" value="MPM08309.1"/>
    <property type="molecule type" value="Genomic_DNA"/>
</dbReference>
<reference evidence="1" key="1">
    <citation type="submission" date="2019-08" db="EMBL/GenBank/DDBJ databases">
        <authorList>
            <person name="Kucharzyk K."/>
            <person name="Murdoch R.W."/>
            <person name="Higgins S."/>
            <person name="Loffler F."/>
        </authorList>
    </citation>
    <scope>NUCLEOTIDE SEQUENCE</scope>
</reference>
<sequence length="167" mass="18801">MSDYAYGYCGMPCALCTRYRTAGESRCPGCSHNGYYTEPCKVHHCCKEKGIAHCGMCGGFPCARLGKMGDFSDLNTNRVKERTCSTIAESGFESWYLEYEERADLLTAALERYNNGRMKRFLCELFIQQDIGILRNIMRKAEVLSGNPKEIGKAFQEIVKSAISERA</sequence>